<dbReference type="RefSeq" id="WP_115570038.1">
    <property type="nucleotide sequence ID" value="NZ_NXLV01000016.1"/>
</dbReference>
<feature type="transmembrane region" description="Helical" evidence="1">
    <location>
        <begin position="212"/>
        <end position="232"/>
    </location>
</feature>
<dbReference type="GO" id="GO:0004190">
    <property type="term" value="F:aspartic-type endopeptidase activity"/>
    <property type="evidence" value="ECO:0007669"/>
    <property type="project" value="InterPro"/>
</dbReference>
<keyword evidence="1" id="KW-0812">Transmembrane</keyword>
<organism evidence="3 4">
    <name type="scientific">Helicobacter brantae</name>
    <dbReference type="NCBI Taxonomy" id="375927"/>
    <lineage>
        <taxon>Bacteria</taxon>
        <taxon>Pseudomonadati</taxon>
        <taxon>Campylobacterota</taxon>
        <taxon>Epsilonproteobacteria</taxon>
        <taxon>Campylobacterales</taxon>
        <taxon>Helicobacteraceae</taxon>
        <taxon>Helicobacter</taxon>
    </lineage>
</organism>
<feature type="transmembrane region" description="Helical" evidence="1">
    <location>
        <begin position="134"/>
        <end position="155"/>
    </location>
</feature>
<dbReference type="Gene3D" id="1.20.120.1220">
    <property type="match status" value="1"/>
</dbReference>
<gene>
    <name evidence="3" type="ORF">CQA58_07205</name>
</gene>
<feature type="transmembrane region" description="Helical" evidence="1">
    <location>
        <begin position="84"/>
        <end position="103"/>
    </location>
</feature>
<comment type="caution">
    <text evidence="3">The sequence shown here is derived from an EMBL/GenBank/DDBJ whole genome shotgun (WGS) entry which is preliminary data.</text>
</comment>
<reference evidence="3 4" key="1">
    <citation type="submission" date="2018-04" db="EMBL/GenBank/DDBJ databases">
        <title>Novel Campyloabacter and Helicobacter Species and Strains.</title>
        <authorList>
            <person name="Mannion A.J."/>
            <person name="Shen Z."/>
            <person name="Fox J.G."/>
        </authorList>
    </citation>
    <scope>NUCLEOTIDE SEQUENCE [LARGE SCALE GENOMIC DNA]</scope>
    <source>
        <strain evidence="3 4">MIT 04-9366</strain>
    </source>
</reference>
<accession>A0A3D8IXS3</accession>
<keyword evidence="1" id="KW-1133">Transmembrane helix</keyword>
<evidence type="ECO:0000259" key="2">
    <source>
        <dbReference type="Pfam" id="PF01478"/>
    </source>
</evidence>
<sequence>MSVDFSSLSSLLHLEGREYLYIGVFYALSCVISSFLITLYVLKDKQLVSFIKRSLFSLQSLSSFLFGLFAFLFCVWLYGYGEYAWFMAIVLLCLFALSYIDSILLAIPDWLNFALLFFIFAGLYYFGFLDLERFVSAFGICGAFALLRIFGSFIFKKEIMGEADLVVLASMGALVGLVASLYLVLIASSLAIGYIVLVGISHLKGKQISLSTIKIPFVLFLSLGFVITLFYLRYPLWGEMSV</sequence>
<dbReference type="AlphaFoldDB" id="A0A3D8IXS3"/>
<dbReference type="EMBL" id="NXLV01000016">
    <property type="protein sequence ID" value="RDU69351.1"/>
    <property type="molecule type" value="Genomic_DNA"/>
</dbReference>
<feature type="transmembrane region" description="Helical" evidence="1">
    <location>
        <begin position="20"/>
        <end position="42"/>
    </location>
</feature>
<dbReference type="Proteomes" id="UP000257045">
    <property type="component" value="Unassembled WGS sequence"/>
</dbReference>
<dbReference type="Pfam" id="PF01478">
    <property type="entry name" value="Peptidase_A24"/>
    <property type="match status" value="1"/>
</dbReference>
<feature type="transmembrane region" description="Helical" evidence="1">
    <location>
        <begin position="167"/>
        <end position="200"/>
    </location>
</feature>
<evidence type="ECO:0000256" key="1">
    <source>
        <dbReference type="SAM" id="Phobius"/>
    </source>
</evidence>
<name>A0A3D8IXS3_9HELI</name>
<protein>
    <recommendedName>
        <fullName evidence="2">Prepilin type IV endopeptidase peptidase domain-containing protein</fullName>
    </recommendedName>
</protein>
<evidence type="ECO:0000313" key="4">
    <source>
        <dbReference type="Proteomes" id="UP000257045"/>
    </source>
</evidence>
<feature type="domain" description="Prepilin type IV endopeptidase peptidase" evidence="2">
    <location>
        <begin position="89"/>
        <end position="195"/>
    </location>
</feature>
<proteinExistence type="predicted"/>
<evidence type="ECO:0000313" key="3">
    <source>
        <dbReference type="EMBL" id="RDU69351.1"/>
    </source>
</evidence>
<dbReference type="InterPro" id="IPR000045">
    <property type="entry name" value="Prepilin_IV_endopep_pep"/>
</dbReference>
<feature type="transmembrane region" description="Helical" evidence="1">
    <location>
        <begin position="54"/>
        <end position="78"/>
    </location>
</feature>
<feature type="transmembrane region" description="Helical" evidence="1">
    <location>
        <begin position="110"/>
        <end position="128"/>
    </location>
</feature>
<keyword evidence="1" id="KW-0472">Membrane</keyword>
<dbReference type="GO" id="GO:0016020">
    <property type="term" value="C:membrane"/>
    <property type="evidence" value="ECO:0007669"/>
    <property type="project" value="InterPro"/>
</dbReference>
<dbReference type="OrthoDB" id="5324644at2"/>
<keyword evidence="4" id="KW-1185">Reference proteome</keyword>